<dbReference type="EMBL" id="MGFH01000213">
    <property type="protein sequence ID" value="OGM02226.1"/>
    <property type="molecule type" value="Genomic_DNA"/>
</dbReference>
<evidence type="ECO:0000256" key="5">
    <source>
        <dbReference type="ARBA" id="ARBA00022989"/>
    </source>
</evidence>
<dbReference type="PROSITE" id="PS50928">
    <property type="entry name" value="ABC_TM1"/>
    <property type="match status" value="1"/>
</dbReference>
<evidence type="ECO:0000313" key="9">
    <source>
        <dbReference type="EMBL" id="OGM02226.1"/>
    </source>
</evidence>
<comment type="caution">
    <text evidence="9">The sequence shown here is derived from an EMBL/GenBank/DDBJ whole genome shotgun (WGS) entry which is preliminary data.</text>
</comment>
<dbReference type="InterPro" id="IPR035906">
    <property type="entry name" value="MetI-like_sf"/>
</dbReference>
<keyword evidence="5 7" id="KW-1133">Transmembrane helix</keyword>
<feature type="transmembrane region" description="Helical" evidence="7">
    <location>
        <begin position="229"/>
        <end position="251"/>
    </location>
</feature>
<feature type="transmembrane region" description="Helical" evidence="7">
    <location>
        <begin position="118"/>
        <end position="142"/>
    </location>
</feature>
<evidence type="ECO:0000256" key="3">
    <source>
        <dbReference type="ARBA" id="ARBA00022475"/>
    </source>
</evidence>
<dbReference type="InterPro" id="IPR000515">
    <property type="entry name" value="MetI-like"/>
</dbReference>
<feature type="transmembrane region" description="Helical" evidence="7">
    <location>
        <begin position="154"/>
        <end position="177"/>
    </location>
</feature>
<protein>
    <recommendedName>
        <fullName evidence="8">ABC transmembrane type-1 domain-containing protein</fullName>
    </recommendedName>
</protein>
<dbReference type="AlphaFoldDB" id="A0A1F7WHB4"/>
<keyword evidence="2 7" id="KW-0813">Transport</keyword>
<dbReference type="PANTHER" id="PTHR43744:SF12">
    <property type="entry name" value="ABC TRANSPORTER PERMEASE PROTEIN MG189-RELATED"/>
    <property type="match status" value="1"/>
</dbReference>
<evidence type="ECO:0000256" key="6">
    <source>
        <dbReference type="ARBA" id="ARBA00023136"/>
    </source>
</evidence>
<dbReference type="PANTHER" id="PTHR43744">
    <property type="entry name" value="ABC TRANSPORTER PERMEASE PROTEIN MG189-RELATED-RELATED"/>
    <property type="match status" value="1"/>
</dbReference>
<keyword evidence="3" id="KW-1003">Cell membrane</keyword>
<sequence>MSNNNEKIKKQPDAVLVPVPAQDGAAVIKHEDPVLKAKMHALKYNRIITRAILYFMLTMGALVVLFPLVWMILTAMKQPGTAFKFAFIPESLSYEGFSKLYTLENFKKVFAEFNFMKYFFNSIIVASLAAVFATTFACMAGYVFAKKNFIYKDLIFYMLVATMMIPGMMYLVPQFVITVKLGWFDTYQGLIIPHLANIFGVFMMRQFMRSIPDSLIEAAKLDGASEWQVFTIIIVPMAMPIIVTLFLLTFLFHWSNFIWQLVITKPGSAILTIPVGLAYFSGPHGSEWELMMAASCFSIIPMAILFLVAQNFFIEGMTKGAVKE</sequence>
<name>A0A1F7WHB4_9BACT</name>
<dbReference type="GO" id="GO:0005886">
    <property type="term" value="C:plasma membrane"/>
    <property type="evidence" value="ECO:0007669"/>
    <property type="project" value="UniProtKB-SubCell"/>
</dbReference>
<keyword evidence="4 7" id="KW-0812">Transmembrane</keyword>
<evidence type="ECO:0000256" key="4">
    <source>
        <dbReference type="ARBA" id="ARBA00022692"/>
    </source>
</evidence>
<feature type="transmembrane region" description="Helical" evidence="7">
    <location>
        <begin position="292"/>
        <end position="314"/>
    </location>
</feature>
<reference evidence="9 10" key="1">
    <citation type="journal article" date="2016" name="Nat. Commun.">
        <title>Thousands of microbial genomes shed light on interconnected biogeochemical processes in an aquifer system.</title>
        <authorList>
            <person name="Anantharaman K."/>
            <person name="Brown C.T."/>
            <person name="Hug L.A."/>
            <person name="Sharon I."/>
            <person name="Castelle C.J."/>
            <person name="Probst A.J."/>
            <person name="Thomas B.C."/>
            <person name="Singh A."/>
            <person name="Wilkins M.J."/>
            <person name="Karaoz U."/>
            <person name="Brodie E.L."/>
            <person name="Williams K.H."/>
            <person name="Hubbard S.S."/>
            <person name="Banfield J.F."/>
        </authorList>
    </citation>
    <scope>NUCLEOTIDE SEQUENCE [LARGE SCALE GENOMIC DNA]</scope>
</reference>
<evidence type="ECO:0000259" key="8">
    <source>
        <dbReference type="PROSITE" id="PS50928"/>
    </source>
</evidence>
<evidence type="ECO:0000313" key="10">
    <source>
        <dbReference type="Proteomes" id="UP000178735"/>
    </source>
</evidence>
<feature type="transmembrane region" description="Helical" evidence="7">
    <location>
        <begin position="257"/>
        <end position="280"/>
    </location>
</feature>
<evidence type="ECO:0000256" key="2">
    <source>
        <dbReference type="ARBA" id="ARBA00022448"/>
    </source>
</evidence>
<dbReference type="GO" id="GO:0055085">
    <property type="term" value="P:transmembrane transport"/>
    <property type="evidence" value="ECO:0007669"/>
    <property type="project" value="InterPro"/>
</dbReference>
<feature type="domain" description="ABC transmembrane type-1" evidence="8">
    <location>
        <begin position="119"/>
        <end position="309"/>
    </location>
</feature>
<comment type="subcellular location">
    <subcellularLocation>
        <location evidence="1 7">Cell membrane</location>
        <topology evidence="1 7">Multi-pass membrane protein</topology>
    </subcellularLocation>
</comment>
<evidence type="ECO:0000256" key="1">
    <source>
        <dbReference type="ARBA" id="ARBA00004651"/>
    </source>
</evidence>
<accession>A0A1F7WHB4</accession>
<comment type="similarity">
    <text evidence="7">Belongs to the binding-protein-dependent transport system permease family.</text>
</comment>
<dbReference type="Gene3D" id="1.10.3720.10">
    <property type="entry name" value="MetI-like"/>
    <property type="match status" value="1"/>
</dbReference>
<feature type="transmembrane region" description="Helical" evidence="7">
    <location>
        <begin position="52"/>
        <end position="73"/>
    </location>
</feature>
<dbReference type="STRING" id="1817813.A2008_09005"/>
<gene>
    <name evidence="9" type="ORF">A2008_09005</name>
</gene>
<proteinExistence type="inferred from homology"/>
<evidence type="ECO:0000256" key="7">
    <source>
        <dbReference type="RuleBase" id="RU363032"/>
    </source>
</evidence>
<organism evidence="9 10">
    <name type="scientific">Candidatus Wallbacteria bacterium GWC2_49_35</name>
    <dbReference type="NCBI Taxonomy" id="1817813"/>
    <lineage>
        <taxon>Bacteria</taxon>
        <taxon>Candidatus Walliibacteriota</taxon>
    </lineage>
</organism>
<dbReference type="Proteomes" id="UP000178735">
    <property type="component" value="Unassembled WGS sequence"/>
</dbReference>
<keyword evidence="6 7" id="KW-0472">Membrane</keyword>
<dbReference type="SUPFAM" id="SSF161098">
    <property type="entry name" value="MetI-like"/>
    <property type="match status" value="1"/>
</dbReference>
<dbReference type="CDD" id="cd06261">
    <property type="entry name" value="TM_PBP2"/>
    <property type="match status" value="1"/>
</dbReference>
<dbReference type="Pfam" id="PF00528">
    <property type="entry name" value="BPD_transp_1"/>
    <property type="match status" value="1"/>
</dbReference>